<name>A0A4R7JMW8_9GAMM</name>
<dbReference type="EMBL" id="SOAX01000005">
    <property type="protein sequence ID" value="TDT39412.1"/>
    <property type="molecule type" value="Genomic_DNA"/>
</dbReference>
<evidence type="ECO:0000313" key="1">
    <source>
        <dbReference type="EMBL" id="TDT39412.1"/>
    </source>
</evidence>
<organism evidence="1 2">
    <name type="scientific">Halospina denitrificans</name>
    <dbReference type="NCBI Taxonomy" id="332522"/>
    <lineage>
        <taxon>Bacteria</taxon>
        <taxon>Pseudomonadati</taxon>
        <taxon>Pseudomonadota</taxon>
        <taxon>Gammaproteobacteria</taxon>
        <taxon>Halospina</taxon>
    </lineage>
</organism>
<accession>A0A4R7JMW8</accession>
<keyword evidence="2" id="KW-1185">Reference proteome</keyword>
<protein>
    <submittedName>
        <fullName evidence="1">Uncharacterized protein</fullName>
    </submittedName>
</protein>
<gene>
    <name evidence="1" type="ORF">DES49_2337</name>
</gene>
<dbReference type="OrthoDB" id="6958576at2"/>
<sequence length="148" mass="16579">MADIHIEDFYQDVARILIHLYNRFPRKGAVFVEDIAGEDDPDEFGLHSSRHMACFGTMLWLSDEGLLRYESVISQDAIDQAVLTGIGFNRLSTLRTDLPVTPEPETSGILAREPAIAINHIRRTMREGTSTELSETVHRLLFEPAPGG</sequence>
<reference evidence="1 2" key="1">
    <citation type="submission" date="2019-03" db="EMBL/GenBank/DDBJ databases">
        <title>Genomic Encyclopedia of Type Strains, Phase IV (KMG-IV): sequencing the most valuable type-strain genomes for metagenomic binning, comparative biology and taxonomic classification.</title>
        <authorList>
            <person name="Goeker M."/>
        </authorList>
    </citation>
    <scope>NUCLEOTIDE SEQUENCE [LARGE SCALE GENOMIC DNA]</scope>
    <source>
        <strain evidence="1 2">DSM 15505</strain>
    </source>
</reference>
<comment type="caution">
    <text evidence="1">The sequence shown here is derived from an EMBL/GenBank/DDBJ whole genome shotgun (WGS) entry which is preliminary data.</text>
</comment>
<dbReference type="AlphaFoldDB" id="A0A4R7JMW8"/>
<evidence type="ECO:0000313" key="2">
    <source>
        <dbReference type="Proteomes" id="UP000295830"/>
    </source>
</evidence>
<dbReference type="RefSeq" id="WP_133736584.1">
    <property type="nucleotide sequence ID" value="NZ_SOAX01000005.1"/>
</dbReference>
<dbReference type="Proteomes" id="UP000295830">
    <property type="component" value="Unassembled WGS sequence"/>
</dbReference>
<proteinExistence type="predicted"/>